<evidence type="ECO:0000313" key="3">
    <source>
        <dbReference type="Proteomes" id="UP000298058"/>
    </source>
</evidence>
<dbReference type="Pfam" id="PF00583">
    <property type="entry name" value="Acetyltransf_1"/>
    <property type="match status" value="1"/>
</dbReference>
<dbReference type="SUPFAM" id="SSF55729">
    <property type="entry name" value="Acyl-CoA N-acyltransferases (Nat)"/>
    <property type="match status" value="1"/>
</dbReference>
<accession>A0A4R9LYN2</accession>
<dbReference type="CDD" id="cd04301">
    <property type="entry name" value="NAT_SF"/>
    <property type="match status" value="1"/>
</dbReference>
<proteinExistence type="predicted"/>
<dbReference type="Proteomes" id="UP000298058">
    <property type="component" value="Unassembled WGS sequence"/>
</dbReference>
<comment type="caution">
    <text evidence="2">The sequence shown here is derived from an EMBL/GenBank/DDBJ whole genome shotgun (WGS) entry which is preliminary data.</text>
</comment>
<dbReference type="PROSITE" id="PS51186">
    <property type="entry name" value="GNAT"/>
    <property type="match status" value="1"/>
</dbReference>
<dbReference type="InterPro" id="IPR016181">
    <property type="entry name" value="Acyl_CoA_acyltransferase"/>
</dbReference>
<organism evidence="2 3">
    <name type="scientific">Leptospira idonii</name>
    <dbReference type="NCBI Taxonomy" id="1193500"/>
    <lineage>
        <taxon>Bacteria</taxon>
        <taxon>Pseudomonadati</taxon>
        <taxon>Spirochaetota</taxon>
        <taxon>Spirochaetia</taxon>
        <taxon>Leptospirales</taxon>
        <taxon>Leptospiraceae</taxon>
        <taxon>Leptospira</taxon>
    </lineage>
</organism>
<protein>
    <submittedName>
        <fullName evidence="2">GNAT family N-acetyltransferase</fullName>
    </submittedName>
</protein>
<evidence type="ECO:0000313" key="2">
    <source>
        <dbReference type="EMBL" id="TGN18467.1"/>
    </source>
</evidence>
<dbReference type="EMBL" id="RQHW01000047">
    <property type="protein sequence ID" value="TGN18467.1"/>
    <property type="molecule type" value="Genomic_DNA"/>
</dbReference>
<dbReference type="RefSeq" id="WP_135761150.1">
    <property type="nucleotide sequence ID" value="NZ_RQHW01000047.1"/>
</dbReference>
<dbReference type="Gene3D" id="3.40.630.30">
    <property type="match status" value="1"/>
</dbReference>
<keyword evidence="2" id="KW-0808">Transferase</keyword>
<gene>
    <name evidence="2" type="ORF">EHS15_13820</name>
</gene>
<dbReference type="AlphaFoldDB" id="A0A4R9LYN2"/>
<name>A0A4R9LYN2_9LEPT</name>
<dbReference type="GO" id="GO:0016747">
    <property type="term" value="F:acyltransferase activity, transferring groups other than amino-acyl groups"/>
    <property type="evidence" value="ECO:0007669"/>
    <property type="project" value="InterPro"/>
</dbReference>
<evidence type="ECO:0000259" key="1">
    <source>
        <dbReference type="PROSITE" id="PS51186"/>
    </source>
</evidence>
<dbReference type="OrthoDB" id="9787920at2"/>
<reference evidence="2" key="1">
    <citation type="journal article" date="2019" name="PLoS Negl. Trop. Dis.">
        <title>Revisiting the worldwide diversity of Leptospira species in the environment.</title>
        <authorList>
            <person name="Vincent A.T."/>
            <person name="Schiettekatte O."/>
            <person name="Bourhy P."/>
            <person name="Veyrier F.J."/>
            <person name="Picardeau M."/>
        </authorList>
    </citation>
    <scope>NUCLEOTIDE SEQUENCE [LARGE SCALE GENOMIC DNA]</scope>
    <source>
        <strain evidence="2">201300427</strain>
    </source>
</reference>
<dbReference type="InterPro" id="IPR000182">
    <property type="entry name" value="GNAT_dom"/>
</dbReference>
<feature type="domain" description="N-acetyltransferase" evidence="1">
    <location>
        <begin position="1"/>
        <end position="141"/>
    </location>
</feature>
<keyword evidence="3" id="KW-1185">Reference proteome</keyword>
<sequence>MQIEKLADPDSEIQKFLWAQLQSYSLSRLQPVGSMERTESFCLLVKDGEKVIAGTICYVFFQGLNLQLLWVAEEERGKDLGTLLLRRVEEEAVSCGANLVFGYSFGFQAPRFYLKMGYEQVGLIEDYPAGHNCYFLCKKLPSSSESL</sequence>